<dbReference type="AlphaFoldDB" id="A0A1M5LG67"/>
<sequence>MKGFLIVALVICFYQSISQDSPLPITVSIKIERTYETKEKKERYARTIRENQYVVNSDYVRQTFYDINLEIKNTSSDSISIWLMKCSYWYNFLINNNYMTFEGPGCDGNYPIRVKFAPGENKEYKFTLARSIKFDYPCRYCVYGDQVETTKLGLIIIDDPFESKMHVLDYDLLMEDKSKWRIVWSNPLYLLGKTEEKK</sequence>
<dbReference type="OrthoDB" id="1260162at2"/>
<dbReference type="RefSeq" id="WP_143164779.1">
    <property type="nucleotide sequence ID" value="NZ_FQWQ01000001.1"/>
</dbReference>
<gene>
    <name evidence="1" type="ORF">SAMN04488109_1190</name>
</gene>
<dbReference type="EMBL" id="FQWQ01000001">
    <property type="protein sequence ID" value="SHG63956.1"/>
    <property type="molecule type" value="Genomic_DNA"/>
</dbReference>
<protein>
    <submittedName>
        <fullName evidence="1">Uncharacterized protein</fullName>
    </submittedName>
</protein>
<dbReference type="STRING" id="947013.SAMN04488109_1190"/>
<evidence type="ECO:0000313" key="2">
    <source>
        <dbReference type="Proteomes" id="UP000184212"/>
    </source>
</evidence>
<dbReference type="Proteomes" id="UP000184212">
    <property type="component" value="Unassembled WGS sequence"/>
</dbReference>
<accession>A0A1M5LG67</accession>
<proteinExistence type="predicted"/>
<organism evidence="1 2">
    <name type="scientific">Chryseolinea serpens</name>
    <dbReference type="NCBI Taxonomy" id="947013"/>
    <lineage>
        <taxon>Bacteria</taxon>
        <taxon>Pseudomonadati</taxon>
        <taxon>Bacteroidota</taxon>
        <taxon>Cytophagia</taxon>
        <taxon>Cytophagales</taxon>
        <taxon>Fulvivirgaceae</taxon>
        <taxon>Chryseolinea</taxon>
    </lineage>
</organism>
<evidence type="ECO:0000313" key="1">
    <source>
        <dbReference type="EMBL" id="SHG63956.1"/>
    </source>
</evidence>
<keyword evidence="2" id="KW-1185">Reference proteome</keyword>
<name>A0A1M5LG67_9BACT</name>
<reference evidence="1 2" key="1">
    <citation type="submission" date="2016-11" db="EMBL/GenBank/DDBJ databases">
        <authorList>
            <person name="Jaros S."/>
            <person name="Januszkiewicz K."/>
            <person name="Wedrychowicz H."/>
        </authorList>
    </citation>
    <scope>NUCLEOTIDE SEQUENCE [LARGE SCALE GENOMIC DNA]</scope>
    <source>
        <strain evidence="1 2">DSM 24574</strain>
    </source>
</reference>